<accession>A0A2L1UTX9</accession>
<dbReference type="KEGG" id="rox:BV494_16465"/>
<dbReference type="CDD" id="cd00085">
    <property type="entry name" value="HNHc"/>
    <property type="match status" value="1"/>
</dbReference>
<organism evidence="1 2">
    <name type="scientific">Rahnella sikkimica</name>
    <dbReference type="NCBI Taxonomy" id="1805933"/>
    <lineage>
        <taxon>Bacteria</taxon>
        <taxon>Pseudomonadati</taxon>
        <taxon>Pseudomonadota</taxon>
        <taxon>Gammaproteobacteria</taxon>
        <taxon>Enterobacterales</taxon>
        <taxon>Yersiniaceae</taxon>
        <taxon>Rahnella</taxon>
    </lineage>
</organism>
<dbReference type="AlphaFoldDB" id="A0A2L1UTX9"/>
<protein>
    <submittedName>
        <fullName evidence="1">TIGR02646 family protein</fullName>
    </submittedName>
</protein>
<dbReference type="InterPro" id="IPR003615">
    <property type="entry name" value="HNH_nuc"/>
</dbReference>
<dbReference type="InterPro" id="IPR013467">
    <property type="entry name" value="HNH78-like"/>
</dbReference>
<dbReference type="OrthoDB" id="4427988at2"/>
<name>A0A2L1UTX9_9GAMM</name>
<dbReference type="Proteomes" id="UP000239197">
    <property type="component" value="Chromosome"/>
</dbReference>
<dbReference type="EMBL" id="CP019062">
    <property type="protein sequence ID" value="AVF36422.1"/>
    <property type="molecule type" value="Genomic_DNA"/>
</dbReference>
<sequence>MLKITRPACPPLLADGQAKWTDDFLTARAVDPNAKFRWRSQKSYQQMRETLLAMTLNHCAFCDGIIGIESLETVEHFQPKKHFPALAYTWGNLFPCCNRCQEQKGEKYNPALLKPDDVLYDFEHFFVCNDDGSIEPSAAATGHDQERAQVTIDLYGLNLPARKKQRRTQQRLYRSGPHDLPLDDLPYRFYLAG</sequence>
<dbReference type="Gene3D" id="1.10.30.50">
    <property type="match status" value="1"/>
</dbReference>
<keyword evidence="2" id="KW-1185">Reference proteome</keyword>
<dbReference type="RefSeq" id="WP_104923831.1">
    <property type="nucleotide sequence ID" value="NZ_CP019062.1"/>
</dbReference>
<reference evidence="2" key="1">
    <citation type="submission" date="2017-01" db="EMBL/GenBank/DDBJ databases">
        <title>Genome sequence of Rouxiella sp. ERMR1:05.</title>
        <authorList>
            <person name="Kumar R."/>
            <person name="Singh D."/>
            <person name="Kumar S."/>
        </authorList>
    </citation>
    <scope>NUCLEOTIDE SEQUENCE [LARGE SCALE GENOMIC DNA]</scope>
    <source>
        <strain evidence="2">ERMR1:05</strain>
    </source>
</reference>
<evidence type="ECO:0000313" key="1">
    <source>
        <dbReference type="EMBL" id="AVF36422.1"/>
    </source>
</evidence>
<gene>
    <name evidence="1" type="ORF">BV494_16465</name>
</gene>
<proteinExistence type="predicted"/>
<evidence type="ECO:0000313" key="2">
    <source>
        <dbReference type="Proteomes" id="UP000239197"/>
    </source>
</evidence>
<dbReference type="NCBIfam" id="TIGR02646">
    <property type="entry name" value="retron system putative HNH endonuclease"/>
    <property type="match status" value="1"/>
</dbReference>